<sequence>MTFRGIAVAAFAVALAGCGGEAPGAEAGLTNPVIEERHDNFEGIGDAFKAIRGQLEQESPDFSVIQANAEDINQRAGNIEQHFVEETAREAGYDTEALAAIWQKPEEFASATQKLIDTSAALVEAAGGGDPAAVGAAVKEMGGSCKNCHDQFRYDDEA</sequence>
<feature type="binding site" description="covalent" evidence="7">
    <location>
        <position position="148"/>
    </location>
    <ligand>
        <name>heme c</name>
        <dbReference type="ChEBI" id="CHEBI:61717"/>
    </ligand>
</feature>
<evidence type="ECO:0000313" key="9">
    <source>
        <dbReference type="Proteomes" id="UP000027866"/>
    </source>
</evidence>
<evidence type="ECO:0008006" key="10">
    <source>
        <dbReference type="Google" id="ProtNLM"/>
    </source>
</evidence>
<evidence type="ECO:0000256" key="1">
    <source>
        <dbReference type="ARBA" id="ARBA00022448"/>
    </source>
</evidence>
<dbReference type="EMBL" id="JMIX01000003">
    <property type="protein sequence ID" value="KEO98773.1"/>
    <property type="molecule type" value="Genomic_DNA"/>
</dbReference>
<feature type="binding site" description="covalent" evidence="7">
    <location>
        <position position="145"/>
    </location>
    <ligand>
        <name>heme c</name>
        <dbReference type="ChEBI" id="CHEBI:61717"/>
    </ligand>
</feature>
<keyword evidence="4" id="KW-0249">Electron transport</keyword>
<dbReference type="SUPFAM" id="SSF47175">
    <property type="entry name" value="Cytochromes"/>
    <property type="match status" value="1"/>
</dbReference>
<evidence type="ECO:0000313" key="8">
    <source>
        <dbReference type="EMBL" id="KEO98773.1"/>
    </source>
</evidence>
<dbReference type="GO" id="GO:0020037">
    <property type="term" value="F:heme binding"/>
    <property type="evidence" value="ECO:0007669"/>
    <property type="project" value="InterPro"/>
</dbReference>
<dbReference type="GO" id="GO:0022900">
    <property type="term" value="P:electron transport chain"/>
    <property type="evidence" value="ECO:0007669"/>
    <property type="project" value="InterPro"/>
</dbReference>
<gene>
    <name evidence="8" type="ORF">EH32_06610</name>
</gene>
<comment type="caution">
    <text evidence="8">The sequence shown here is derived from an EMBL/GenBank/DDBJ whole genome shotgun (WGS) entry which is preliminary data.</text>
</comment>
<keyword evidence="3 6" id="KW-0479">Metal-binding</keyword>
<dbReference type="GO" id="GO:0005506">
    <property type="term" value="F:iron ion binding"/>
    <property type="evidence" value="ECO:0007669"/>
    <property type="project" value="InterPro"/>
</dbReference>
<dbReference type="PIRSF" id="PIRSF000027">
    <property type="entry name" value="Cytc_c_prime"/>
    <property type="match status" value="1"/>
</dbReference>
<proteinExistence type="predicted"/>
<name>A0A074N3M3_9SPHN</name>
<dbReference type="GO" id="GO:0042597">
    <property type="term" value="C:periplasmic space"/>
    <property type="evidence" value="ECO:0007669"/>
    <property type="project" value="InterPro"/>
</dbReference>
<accession>A0A074N3M3</accession>
<protein>
    <recommendedName>
        <fullName evidence="10">Cytochrome C</fullName>
    </recommendedName>
</protein>
<dbReference type="PRINTS" id="PR00608">
    <property type="entry name" value="CYTCHROMECII"/>
</dbReference>
<evidence type="ECO:0000256" key="5">
    <source>
        <dbReference type="ARBA" id="ARBA00023004"/>
    </source>
</evidence>
<organism evidence="8 9">
    <name type="scientific">Erythrobacter litoralis</name>
    <dbReference type="NCBI Taxonomy" id="39960"/>
    <lineage>
        <taxon>Bacteria</taxon>
        <taxon>Pseudomonadati</taxon>
        <taxon>Pseudomonadota</taxon>
        <taxon>Alphaproteobacteria</taxon>
        <taxon>Sphingomonadales</taxon>
        <taxon>Erythrobacteraceae</taxon>
        <taxon>Erythrobacter/Porphyrobacter group</taxon>
        <taxon>Erythrobacter</taxon>
    </lineage>
</organism>
<evidence type="ECO:0000256" key="6">
    <source>
        <dbReference type="PIRSR" id="PIRSR000027-1"/>
    </source>
</evidence>
<dbReference type="AlphaFoldDB" id="A0A074N3M3"/>
<dbReference type="InterPro" id="IPR015984">
    <property type="entry name" value="Cyt_c_prime_subgr"/>
</dbReference>
<reference evidence="8 9" key="1">
    <citation type="submission" date="2014-04" db="EMBL/GenBank/DDBJ databases">
        <title>A comprehensive comparison of genomes of Erythrobacter spp. Strains.</title>
        <authorList>
            <person name="Zheng Q."/>
        </authorList>
    </citation>
    <scope>NUCLEOTIDE SEQUENCE [LARGE SCALE GENOMIC DNA]</scope>
    <source>
        <strain evidence="8 9">DSM 8509</strain>
    </source>
</reference>
<dbReference type="Gene3D" id="1.20.120.10">
    <property type="entry name" value="Cytochrome c/b562"/>
    <property type="match status" value="1"/>
</dbReference>
<evidence type="ECO:0000256" key="2">
    <source>
        <dbReference type="ARBA" id="ARBA00022617"/>
    </source>
</evidence>
<dbReference type="GO" id="GO:0009055">
    <property type="term" value="F:electron transfer activity"/>
    <property type="evidence" value="ECO:0007669"/>
    <property type="project" value="InterPro"/>
</dbReference>
<dbReference type="PROSITE" id="PS51257">
    <property type="entry name" value="PROKAR_LIPOPROTEIN"/>
    <property type="match status" value="1"/>
</dbReference>
<keyword evidence="2 7" id="KW-0349">Heme</keyword>
<keyword evidence="5 6" id="KW-0408">Iron</keyword>
<keyword evidence="9" id="KW-1185">Reference proteome</keyword>
<dbReference type="InterPro" id="IPR010980">
    <property type="entry name" value="Cyt_c/b562"/>
</dbReference>
<comment type="PTM">
    <text evidence="7">Binds 1 heme group per subunit.</text>
</comment>
<evidence type="ECO:0000256" key="3">
    <source>
        <dbReference type="ARBA" id="ARBA00022723"/>
    </source>
</evidence>
<evidence type="ECO:0000256" key="4">
    <source>
        <dbReference type="ARBA" id="ARBA00022982"/>
    </source>
</evidence>
<dbReference type="Proteomes" id="UP000027866">
    <property type="component" value="Unassembled WGS sequence"/>
</dbReference>
<dbReference type="Pfam" id="PF01322">
    <property type="entry name" value="Cytochrom_C_2"/>
    <property type="match status" value="1"/>
</dbReference>
<evidence type="ECO:0000256" key="7">
    <source>
        <dbReference type="PIRSR" id="PIRSR000027-2"/>
    </source>
</evidence>
<dbReference type="PROSITE" id="PS51009">
    <property type="entry name" value="CYTCII"/>
    <property type="match status" value="1"/>
</dbReference>
<keyword evidence="1" id="KW-0813">Transport</keyword>
<dbReference type="InterPro" id="IPR012127">
    <property type="entry name" value="Cyt_c_prime"/>
</dbReference>
<feature type="binding site" description="axial binding residue" evidence="6">
    <location>
        <position position="149"/>
    </location>
    <ligand>
        <name>heme c</name>
        <dbReference type="ChEBI" id="CHEBI:61717"/>
    </ligand>
    <ligandPart>
        <name>Fe</name>
        <dbReference type="ChEBI" id="CHEBI:18248"/>
    </ligandPart>
</feature>
<dbReference type="InterPro" id="IPR002321">
    <property type="entry name" value="Cyt_c_II"/>
</dbReference>